<dbReference type="AlphaFoldDB" id="A0A7I8IE16"/>
<keyword evidence="2" id="KW-1185">Reference proteome</keyword>
<accession>A0A7I8IE16</accession>
<organism evidence="1">
    <name type="scientific">Spirodela intermedia</name>
    <name type="common">Intermediate duckweed</name>
    <dbReference type="NCBI Taxonomy" id="51605"/>
    <lineage>
        <taxon>Eukaryota</taxon>
        <taxon>Viridiplantae</taxon>
        <taxon>Streptophyta</taxon>
        <taxon>Embryophyta</taxon>
        <taxon>Tracheophyta</taxon>
        <taxon>Spermatophyta</taxon>
        <taxon>Magnoliopsida</taxon>
        <taxon>Liliopsida</taxon>
        <taxon>Araceae</taxon>
        <taxon>Lemnoideae</taxon>
        <taxon>Spirodela</taxon>
    </lineage>
</organism>
<dbReference type="EMBL" id="LR743589">
    <property type="protein sequence ID" value="CAA2615931.1"/>
    <property type="molecule type" value="Genomic_DNA"/>
</dbReference>
<protein>
    <submittedName>
        <fullName evidence="1">Uncharacterized protein</fullName>
    </submittedName>
</protein>
<evidence type="ECO:0000313" key="1">
    <source>
        <dbReference type="EMBL" id="CAA2615931.1"/>
    </source>
</evidence>
<reference evidence="1 2" key="1">
    <citation type="submission" date="2019-12" db="EMBL/GenBank/DDBJ databases">
        <authorList>
            <person name="Scholz U."/>
            <person name="Mascher M."/>
            <person name="Fiebig A."/>
        </authorList>
    </citation>
    <scope>NUCLEOTIDE SEQUENCE</scope>
</reference>
<gene>
    <name evidence="1" type="ORF">SI7747_02002174</name>
</gene>
<dbReference type="Proteomes" id="UP001189122">
    <property type="component" value="Unassembled WGS sequence"/>
</dbReference>
<evidence type="ECO:0000313" key="2">
    <source>
        <dbReference type="Proteomes" id="UP001189122"/>
    </source>
</evidence>
<name>A0A7I8IE16_SPIIN</name>
<proteinExistence type="predicted"/>
<dbReference type="EMBL" id="CACRZD030000002">
    <property type="protein sequence ID" value="CAA6655634.1"/>
    <property type="molecule type" value="Genomic_DNA"/>
</dbReference>
<sequence>MATKLELSLNSRVGSQLRGEVESTSQNEEDFRRIEITLRSHRPTERRSLWMKPGAIIVSTDGQFRPSLSSSA</sequence>